<reference evidence="12" key="1">
    <citation type="journal article" date="2019" name="Int. J. Syst. Evol. Microbiol.">
        <title>The Global Catalogue of Microorganisms (GCM) 10K type strain sequencing project: providing services to taxonomists for standard genome sequencing and annotation.</title>
        <authorList>
            <consortium name="The Broad Institute Genomics Platform"/>
            <consortium name="The Broad Institute Genome Sequencing Center for Infectious Disease"/>
            <person name="Wu L."/>
            <person name="Ma J."/>
        </authorList>
    </citation>
    <scope>NUCLEOTIDE SEQUENCE [LARGE SCALE GENOMIC DNA]</scope>
    <source>
        <strain evidence="12">JCM 17843</strain>
    </source>
</reference>
<evidence type="ECO:0000259" key="10">
    <source>
        <dbReference type="SMART" id="SM00470"/>
    </source>
</evidence>
<evidence type="ECO:0000256" key="4">
    <source>
        <dbReference type="ARBA" id="ARBA00022691"/>
    </source>
</evidence>
<evidence type="ECO:0000256" key="7">
    <source>
        <dbReference type="ARBA" id="ARBA00047942"/>
    </source>
</evidence>
<keyword evidence="4" id="KW-0949">S-adenosyl-L-methionine</keyword>
<dbReference type="InterPro" id="IPR002941">
    <property type="entry name" value="DNA_methylase_N4/N6"/>
</dbReference>
<dbReference type="InterPro" id="IPR036086">
    <property type="entry name" value="ParB/Sulfiredoxin_sf"/>
</dbReference>
<comment type="catalytic activity">
    <reaction evidence="8">
        <text>a 2'-deoxycytidine in DNA + S-adenosyl-L-methionine = an N(4)-methyl-2'-deoxycytidine in DNA + S-adenosyl-L-homocysteine + H(+)</text>
        <dbReference type="Rhea" id="RHEA:16857"/>
        <dbReference type="Rhea" id="RHEA-COMP:11369"/>
        <dbReference type="Rhea" id="RHEA-COMP:13674"/>
        <dbReference type="ChEBI" id="CHEBI:15378"/>
        <dbReference type="ChEBI" id="CHEBI:57856"/>
        <dbReference type="ChEBI" id="CHEBI:59789"/>
        <dbReference type="ChEBI" id="CHEBI:85452"/>
        <dbReference type="ChEBI" id="CHEBI:137933"/>
        <dbReference type="EC" id="2.1.1.113"/>
    </reaction>
</comment>
<dbReference type="SUPFAM" id="SSF53335">
    <property type="entry name" value="S-adenosyl-L-methionine-dependent methyltransferases"/>
    <property type="match status" value="1"/>
</dbReference>
<name>A0ABQ2LHT5_9PROT</name>
<dbReference type="EMBL" id="BMOV01000010">
    <property type="protein sequence ID" value="GGO16030.1"/>
    <property type="molecule type" value="Genomic_DNA"/>
</dbReference>
<dbReference type="Proteomes" id="UP000602381">
    <property type="component" value="Unassembled WGS sequence"/>
</dbReference>
<dbReference type="InterPro" id="IPR001091">
    <property type="entry name" value="RM_Methyltransferase"/>
</dbReference>
<evidence type="ECO:0000313" key="12">
    <source>
        <dbReference type="Proteomes" id="UP000602381"/>
    </source>
</evidence>
<keyword evidence="2" id="KW-0489">Methyltransferase</keyword>
<gene>
    <name evidence="11" type="ORF">GCM10007972_24630</name>
</gene>
<dbReference type="PROSITE" id="PS00093">
    <property type="entry name" value="N4_MTASE"/>
    <property type="match status" value="1"/>
</dbReference>
<accession>A0ABQ2LHT5</accession>
<evidence type="ECO:0000256" key="3">
    <source>
        <dbReference type="ARBA" id="ARBA00022679"/>
    </source>
</evidence>
<evidence type="ECO:0000256" key="1">
    <source>
        <dbReference type="ARBA" id="ARBA00010203"/>
    </source>
</evidence>
<dbReference type="PRINTS" id="PR00508">
    <property type="entry name" value="S21N4MTFRASE"/>
</dbReference>
<sequence>MHDLRFQASAIEQWPIEKLVPFAANARLHSERQVTLLAGSLAEYGWLVPCLIDGGGVLIAGHGRVLAAKQLGLETVPVIRVEHLTEAQVRAYRIADNKLTEIGGWDEDLLAAELRALDDENLSLDGLGFEEAELDRLMTLLDEGSDTSVVDAIDPAAGEDSETADDVPEPARETVTRPGDLWVMGGHRLLCGDSTDGSAIARVMGDDRAALLFTSPPYGNQRNYTTGGIGDWDALMRGAFGALDAVMAEDGQVLVNLGLVHRDNEWQPYWEGWIEWMRGRGWRRFGFYVWDQGPGLPGDWNGRLAPSFELLFHFNRVARKPNKIVACKWAGHINDAHGGMRAKDGTVGEWTHAGQGVQDMRIPDNVLRITRHKARGIETEHPAVFPVALPEFVMNAWTDKGDLVFEPFAGSGTTIVAGERAGRHVRALELAPEYVDVAARRWNALYPDRPATLEDGGGFEEIAARRGVSDAA</sequence>
<dbReference type="SUPFAM" id="SSF110849">
    <property type="entry name" value="ParB/Sulfiredoxin"/>
    <property type="match status" value="1"/>
</dbReference>
<evidence type="ECO:0000256" key="5">
    <source>
        <dbReference type="ARBA" id="ARBA00022747"/>
    </source>
</evidence>
<keyword evidence="6" id="KW-0238">DNA-binding</keyword>
<proteinExistence type="inferred from homology"/>
<dbReference type="Gene3D" id="3.90.1530.10">
    <property type="entry name" value="Conserved hypothetical protein from pyrococcus furiosus pfu- 392566-001, ParB domain"/>
    <property type="match status" value="1"/>
</dbReference>
<comment type="similarity">
    <text evidence="1">Belongs to the N(4)/N(6)-methyltransferase family. N(4) subfamily.</text>
</comment>
<evidence type="ECO:0000313" key="11">
    <source>
        <dbReference type="EMBL" id="GGO16030.1"/>
    </source>
</evidence>
<dbReference type="Pfam" id="PF01555">
    <property type="entry name" value="N6_N4_Mtase"/>
    <property type="match status" value="1"/>
</dbReference>
<organism evidence="11 12">
    <name type="scientific">Iodidimonas muriae</name>
    <dbReference type="NCBI Taxonomy" id="261467"/>
    <lineage>
        <taxon>Bacteria</taxon>
        <taxon>Pseudomonadati</taxon>
        <taxon>Pseudomonadota</taxon>
        <taxon>Alphaproteobacteria</taxon>
        <taxon>Iodidimonadales</taxon>
        <taxon>Iodidimonadaceae</taxon>
        <taxon>Iodidimonas</taxon>
    </lineage>
</organism>
<evidence type="ECO:0000256" key="6">
    <source>
        <dbReference type="ARBA" id="ARBA00023125"/>
    </source>
</evidence>
<dbReference type="SMART" id="SM00470">
    <property type="entry name" value="ParB"/>
    <property type="match status" value="1"/>
</dbReference>
<keyword evidence="5" id="KW-0680">Restriction system</keyword>
<evidence type="ECO:0000256" key="2">
    <source>
        <dbReference type="ARBA" id="ARBA00022603"/>
    </source>
</evidence>
<dbReference type="PIRSF" id="PIRSF036758">
    <property type="entry name" value="Aden_M_ParB"/>
    <property type="match status" value="1"/>
</dbReference>
<keyword evidence="12" id="KW-1185">Reference proteome</keyword>
<dbReference type="Gene3D" id="3.40.50.150">
    <property type="entry name" value="Vaccinia Virus protein VP39"/>
    <property type="match status" value="1"/>
</dbReference>
<dbReference type="InterPro" id="IPR015840">
    <property type="entry name" value="DNA_MeTrfase_ParB"/>
</dbReference>
<dbReference type="EC" id="2.1.1.-" evidence="9"/>
<dbReference type="InterPro" id="IPR029063">
    <property type="entry name" value="SAM-dependent_MTases_sf"/>
</dbReference>
<keyword evidence="3" id="KW-0808">Transferase</keyword>
<evidence type="ECO:0000256" key="9">
    <source>
        <dbReference type="RuleBase" id="RU362026"/>
    </source>
</evidence>
<feature type="domain" description="ParB-like N-terminal" evidence="10">
    <location>
        <begin position="12"/>
        <end position="98"/>
    </location>
</feature>
<dbReference type="InterPro" id="IPR017985">
    <property type="entry name" value="MeTrfase_CN4_CS"/>
</dbReference>
<dbReference type="InterPro" id="IPR003115">
    <property type="entry name" value="ParB_N"/>
</dbReference>
<protein>
    <recommendedName>
        <fullName evidence="9">Methyltransferase</fullName>
        <ecNumber evidence="9">2.1.1.-</ecNumber>
    </recommendedName>
</protein>
<comment type="catalytic activity">
    <reaction evidence="7">
        <text>a 2'-deoxyadenosine in DNA + S-adenosyl-L-methionine = an N(6)-methyl-2'-deoxyadenosine in DNA + S-adenosyl-L-homocysteine + H(+)</text>
        <dbReference type="Rhea" id="RHEA:15197"/>
        <dbReference type="Rhea" id="RHEA-COMP:12418"/>
        <dbReference type="Rhea" id="RHEA-COMP:12419"/>
        <dbReference type="ChEBI" id="CHEBI:15378"/>
        <dbReference type="ChEBI" id="CHEBI:57856"/>
        <dbReference type="ChEBI" id="CHEBI:59789"/>
        <dbReference type="ChEBI" id="CHEBI:90615"/>
        <dbReference type="ChEBI" id="CHEBI:90616"/>
        <dbReference type="EC" id="2.1.1.72"/>
    </reaction>
</comment>
<comment type="caution">
    <text evidence="11">The sequence shown here is derived from an EMBL/GenBank/DDBJ whole genome shotgun (WGS) entry which is preliminary data.</text>
</comment>
<evidence type="ECO:0000256" key="8">
    <source>
        <dbReference type="ARBA" id="ARBA00049120"/>
    </source>
</evidence>
<dbReference type="CDD" id="cd16403">
    <property type="entry name" value="ParB_N_like_MT"/>
    <property type="match status" value="1"/>
</dbReference>
<dbReference type="RefSeq" id="WP_150006416.1">
    <property type="nucleotide sequence ID" value="NZ_BMOV01000010.1"/>
</dbReference>